<dbReference type="GO" id="GO:0090110">
    <property type="term" value="P:COPII-coated vesicle cargo loading"/>
    <property type="evidence" value="ECO:0007669"/>
    <property type="project" value="TreeGrafter"/>
</dbReference>
<feature type="repeat" description="WD" evidence="9">
    <location>
        <begin position="176"/>
        <end position="210"/>
    </location>
</feature>
<dbReference type="InterPro" id="IPR024298">
    <property type="entry name" value="Sec16_Sec23-bd"/>
</dbReference>
<evidence type="ECO:0000256" key="9">
    <source>
        <dbReference type="PROSITE-ProRule" id="PRU00221"/>
    </source>
</evidence>
<feature type="compositionally biased region" description="Polar residues" evidence="10">
    <location>
        <begin position="896"/>
        <end position="911"/>
    </location>
</feature>
<evidence type="ECO:0000256" key="2">
    <source>
        <dbReference type="ARBA" id="ARBA00009358"/>
    </source>
</evidence>
<dbReference type="PROSITE" id="PS00678">
    <property type="entry name" value="WD_REPEATS_1"/>
    <property type="match status" value="1"/>
</dbReference>
<feature type="region of interest" description="Disordered" evidence="10">
    <location>
        <begin position="896"/>
        <end position="965"/>
    </location>
</feature>
<dbReference type="PANTHER" id="PTHR13923">
    <property type="entry name" value="SEC31-RELATED PROTEIN"/>
    <property type="match status" value="1"/>
</dbReference>
<keyword evidence="6" id="KW-0256">Endoplasmic reticulum</keyword>
<dbReference type="EMBL" id="JACEGQ020000009">
    <property type="protein sequence ID" value="KAH8498925.1"/>
    <property type="molecule type" value="Genomic_DNA"/>
</dbReference>
<comment type="caution">
    <text evidence="12">The sequence shown here is derived from an EMBL/GenBank/DDBJ whole genome shotgun (WGS) entry which is preliminary data.</text>
</comment>
<evidence type="ECO:0000256" key="10">
    <source>
        <dbReference type="SAM" id="MobiDB-lite"/>
    </source>
</evidence>
<dbReference type="GO" id="GO:0070971">
    <property type="term" value="C:endoplasmic reticulum exit site"/>
    <property type="evidence" value="ECO:0007669"/>
    <property type="project" value="TreeGrafter"/>
</dbReference>
<keyword evidence="3" id="KW-0813">Transport</keyword>
<proteinExistence type="inferred from homology"/>
<evidence type="ECO:0000256" key="1">
    <source>
        <dbReference type="ARBA" id="ARBA00004240"/>
    </source>
</evidence>
<dbReference type="GO" id="GO:0030127">
    <property type="term" value="C:COPII vesicle coat"/>
    <property type="evidence" value="ECO:0007669"/>
    <property type="project" value="TreeGrafter"/>
</dbReference>
<organism evidence="12 13">
    <name type="scientific">Populus deltoides</name>
    <name type="common">Eastern poplar</name>
    <name type="synonym">Eastern cottonwood</name>
    <dbReference type="NCBI Taxonomy" id="3696"/>
    <lineage>
        <taxon>Eukaryota</taxon>
        <taxon>Viridiplantae</taxon>
        <taxon>Streptophyta</taxon>
        <taxon>Embryophyta</taxon>
        <taxon>Tracheophyta</taxon>
        <taxon>Spermatophyta</taxon>
        <taxon>Magnoliopsida</taxon>
        <taxon>eudicotyledons</taxon>
        <taxon>Gunneridae</taxon>
        <taxon>Pentapetalae</taxon>
        <taxon>rosids</taxon>
        <taxon>fabids</taxon>
        <taxon>Malpighiales</taxon>
        <taxon>Salicaceae</taxon>
        <taxon>Saliceae</taxon>
        <taxon>Populus</taxon>
    </lineage>
</organism>
<evidence type="ECO:0000313" key="12">
    <source>
        <dbReference type="EMBL" id="KAH8498925.1"/>
    </source>
</evidence>
<comment type="similarity">
    <text evidence="2">Belongs to the WD repeat SEC31 family.</text>
</comment>
<evidence type="ECO:0000256" key="8">
    <source>
        <dbReference type="ARBA" id="ARBA00022927"/>
    </source>
</evidence>
<evidence type="ECO:0000313" key="13">
    <source>
        <dbReference type="Proteomes" id="UP000807159"/>
    </source>
</evidence>
<dbReference type="InterPro" id="IPR001680">
    <property type="entry name" value="WD40_rpt"/>
</dbReference>
<dbReference type="InterPro" id="IPR036322">
    <property type="entry name" value="WD40_repeat_dom_sf"/>
</dbReference>
<dbReference type="GO" id="GO:0015031">
    <property type="term" value="P:protein transport"/>
    <property type="evidence" value="ECO:0007669"/>
    <property type="project" value="UniProtKB-KW"/>
</dbReference>
<dbReference type="Pfam" id="PF00400">
    <property type="entry name" value="WD40"/>
    <property type="match status" value="2"/>
</dbReference>
<keyword evidence="7" id="KW-0931">ER-Golgi transport</keyword>
<dbReference type="InterPro" id="IPR015943">
    <property type="entry name" value="WD40/YVTN_repeat-like_dom_sf"/>
</dbReference>
<evidence type="ECO:0000256" key="6">
    <source>
        <dbReference type="ARBA" id="ARBA00022824"/>
    </source>
</evidence>
<evidence type="ECO:0000259" key="11">
    <source>
        <dbReference type="Pfam" id="PF12931"/>
    </source>
</evidence>
<reference evidence="12" key="1">
    <citation type="journal article" date="2021" name="J. Hered.">
        <title>Genome Assembly of Salicaceae Populus deltoides (Eastern Cottonwood) I-69 Based on Nanopore Sequencing and Hi-C Technologies.</title>
        <authorList>
            <person name="Bai S."/>
            <person name="Wu H."/>
            <person name="Zhang J."/>
            <person name="Pan Z."/>
            <person name="Zhao W."/>
            <person name="Li Z."/>
            <person name="Tong C."/>
        </authorList>
    </citation>
    <scope>NUCLEOTIDE SEQUENCE</scope>
    <source>
        <tissue evidence="12">Leaf</tissue>
    </source>
</reference>
<dbReference type="FunFam" id="1.20.940.10:FF:000003">
    <property type="entry name" value="Protein transport protein SEC31 homolog B"/>
    <property type="match status" value="1"/>
</dbReference>
<dbReference type="PROSITE" id="PS50082">
    <property type="entry name" value="WD_REPEATS_2"/>
    <property type="match status" value="2"/>
</dbReference>
<dbReference type="Proteomes" id="UP000807159">
    <property type="component" value="Chromosome 9"/>
</dbReference>
<keyword evidence="5" id="KW-0677">Repeat</keyword>
<feature type="compositionally biased region" description="Pro residues" evidence="10">
    <location>
        <begin position="950"/>
        <end position="960"/>
    </location>
</feature>
<evidence type="ECO:0000256" key="7">
    <source>
        <dbReference type="ARBA" id="ARBA00022892"/>
    </source>
</evidence>
<keyword evidence="8" id="KW-0653">Protein transport</keyword>
<dbReference type="InterPro" id="IPR019775">
    <property type="entry name" value="WD40_repeat_CS"/>
</dbReference>
<comment type="subcellular location">
    <subcellularLocation>
        <location evidence="1">Endoplasmic reticulum</location>
    </subcellularLocation>
</comment>
<dbReference type="Gene3D" id="1.25.40.1030">
    <property type="match status" value="1"/>
</dbReference>
<feature type="region of interest" description="Disordered" evidence="10">
    <location>
        <begin position="577"/>
        <end position="618"/>
    </location>
</feature>
<feature type="repeat" description="WD" evidence="9">
    <location>
        <begin position="317"/>
        <end position="359"/>
    </location>
</feature>
<dbReference type="Gene3D" id="1.20.940.10">
    <property type="entry name" value="Functional domain of the splicing factor Prp18"/>
    <property type="match status" value="1"/>
</dbReference>
<dbReference type="SMART" id="SM00320">
    <property type="entry name" value="WD40"/>
    <property type="match status" value="6"/>
</dbReference>
<protein>
    <recommendedName>
        <fullName evidence="11">Sec16 Sec23-binding domain-containing protein</fullName>
    </recommendedName>
</protein>
<evidence type="ECO:0000256" key="4">
    <source>
        <dbReference type="ARBA" id="ARBA00022574"/>
    </source>
</evidence>
<gene>
    <name evidence="12" type="ORF">H0E87_017733</name>
</gene>
<dbReference type="PROSITE" id="PS50294">
    <property type="entry name" value="WD_REPEATS_REGION"/>
    <property type="match status" value="1"/>
</dbReference>
<sequence>MASIKSVNRSASVALAPDSPYMAAGTMAGAVDLSFSSSANLEIFKLDFQSEDHDLPVVGECQSSERFNRLAWGRNGSGSDAYGLGLIAGGLVDGNIDIWNPLSLISEIGSEGEDFGSINCLDQSCFLRVGNIGRDGNLFEFSAKLEMYKSRGLVFNMGNELLDSSEPSESALVSHLSRHKGPVRGLEFNSINPNLLASGADDGEICIWDLAAPAEPSHFPPLKGTGSAAQGEISYVSWNCRVQHILASTSSNGITVVWDLKKQKPAISFGDSIRRRCSVLQWHPDVATQLVVASDEDSSPSLRLWDMRNVLEPVKEFVGHTKGVIGMSWCPNDSSYLLTCAKDNRTICWNTVTGEIACELPAGTNWNFDVHWYPKMPGVISASSFDGKIGIYNIEGCSRYIAGESDFGRGKLRAPKWYKRPVGVSFGFGGKLVSFRPRSSAGGASEVFLHNLVTEDSLVSRSSEFESAIQNGEKPLLKALCDKKSQESESEDDRETWGFLKVMFEEDGTARTRMLSHLGFSVPVEEKDAILEDDLTREINAIRLDDTPADDMGYENNQEATIFSADDGEDFFNNLPSPKANTSMVPSGDNVGLEKSAPSAEEISQETETPEESADPSFDDSIQRALVLGDYKEAVAQCITANKMADALVIAHVGGTSLWEKTRDQYLKMSSSPYLKIVAAMVNNDLMTLVNSRSLKYWKETLALLCTVSSSNPEEFAPSEEWSMLCNSLASKLMAAGNTLAATLCYICAGNIDKTVEIWSRRLTVESEGKSYIDLLQDLMEKTIVLALASGQKQFSASLCKLVEKYAEILASQGLLTTALEYLKLLGSDELSPELTILRDRIALSTETEKEAKAPAFENSQQQVGSVYDAQQSGFGVADASHSYYQGAVAQQMHQSVPGSPYSENYQQPIASSYGRGYGAPTPYQPAPQPLAYQPAPQPQMFVPTSAPQAPQPSFAPPAPHAGTQQATRTFVPANVPSLRNAQQYQQPTLGSQLYPGTATSAYNPVQPPTGSQGPITSQVGAIPGHGIPQVAAPGPTPMGFRPVHAGVAQRPGIGLMQPPSPTQSAPVQPAVAPAAPPPTVQTVDTSNVPAHHKPVIVTLTRLFNETSEALGGARANPARRREIEDNSRKIGALFAKLNSGDISKNASDKLVQLCQALDRNDFSSALQIQACVT</sequence>
<feature type="compositionally biased region" description="Low complexity" evidence="10">
    <location>
        <begin position="1063"/>
        <end position="1074"/>
    </location>
</feature>
<dbReference type="PANTHER" id="PTHR13923:SF11">
    <property type="entry name" value="SECRETORY 31, ISOFORM D"/>
    <property type="match status" value="1"/>
</dbReference>
<keyword evidence="4 9" id="KW-0853">WD repeat</keyword>
<dbReference type="Pfam" id="PF12931">
    <property type="entry name" value="TPR_Sec16"/>
    <property type="match status" value="1"/>
</dbReference>
<dbReference type="GO" id="GO:0007029">
    <property type="term" value="P:endoplasmic reticulum organization"/>
    <property type="evidence" value="ECO:0007669"/>
    <property type="project" value="TreeGrafter"/>
</dbReference>
<name>A0A8T2Y1D6_POPDE</name>
<dbReference type="InterPro" id="IPR040251">
    <property type="entry name" value="SEC31-like"/>
</dbReference>
<evidence type="ECO:0000256" key="5">
    <source>
        <dbReference type="ARBA" id="ARBA00022737"/>
    </source>
</evidence>
<dbReference type="FunFam" id="1.25.40.1030:FF:000004">
    <property type="entry name" value="Protein transport protein SEC31 homolog B"/>
    <property type="match status" value="1"/>
</dbReference>
<dbReference type="GO" id="GO:0005198">
    <property type="term" value="F:structural molecule activity"/>
    <property type="evidence" value="ECO:0007669"/>
    <property type="project" value="TreeGrafter"/>
</dbReference>
<dbReference type="AlphaFoldDB" id="A0A8T2Y1D6"/>
<feature type="domain" description="Sec16 Sec23-binding" evidence="11">
    <location>
        <begin position="622"/>
        <end position="825"/>
    </location>
</feature>
<feature type="region of interest" description="Disordered" evidence="10">
    <location>
        <begin position="991"/>
        <end position="1087"/>
    </location>
</feature>
<dbReference type="SUPFAM" id="SSF50978">
    <property type="entry name" value="WD40 repeat-like"/>
    <property type="match status" value="1"/>
</dbReference>
<accession>A0A8T2Y1D6</accession>
<feature type="compositionally biased region" description="Polar residues" evidence="10">
    <location>
        <begin position="998"/>
        <end position="1020"/>
    </location>
</feature>
<dbReference type="Gene3D" id="2.130.10.10">
    <property type="entry name" value="YVTN repeat-like/Quinoprotein amine dehydrogenase"/>
    <property type="match status" value="2"/>
</dbReference>
<keyword evidence="13" id="KW-1185">Reference proteome</keyword>
<evidence type="ECO:0000256" key="3">
    <source>
        <dbReference type="ARBA" id="ARBA00022448"/>
    </source>
</evidence>
<feature type="compositionally biased region" description="Acidic residues" evidence="10">
    <location>
        <begin position="603"/>
        <end position="618"/>
    </location>
</feature>